<dbReference type="Gene3D" id="1.10.1330.10">
    <property type="entry name" value="Dockerin domain"/>
    <property type="match status" value="1"/>
</dbReference>
<protein>
    <submittedName>
        <fullName evidence="3">Right-handed parallel beta-helix repeat-containing protein</fullName>
    </submittedName>
</protein>
<organism evidence="3 4">
    <name type="scientific">Eiseniibacteriota bacterium</name>
    <dbReference type="NCBI Taxonomy" id="2212470"/>
    <lineage>
        <taxon>Bacteria</taxon>
        <taxon>Candidatus Eiseniibacteriota</taxon>
    </lineage>
</organism>
<feature type="domain" description="Right handed beta helix" evidence="1">
    <location>
        <begin position="141"/>
        <end position="315"/>
    </location>
</feature>
<dbReference type="NCBIfam" id="TIGR04183">
    <property type="entry name" value="Por_Secre_tail"/>
    <property type="match status" value="1"/>
</dbReference>
<dbReference type="InterPro" id="IPR025965">
    <property type="entry name" value="FlgD/Vpr_Ig-like"/>
</dbReference>
<dbReference type="SUPFAM" id="SSF63446">
    <property type="entry name" value="Type I dockerin domain"/>
    <property type="match status" value="1"/>
</dbReference>
<dbReference type="SUPFAM" id="SSF51126">
    <property type="entry name" value="Pectin lyase-like"/>
    <property type="match status" value="1"/>
</dbReference>
<evidence type="ECO:0000259" key="2">
    <source>
        <dbReference type="Pfam" id="PF13860"/>
    </source>
</evidence>
<dbReference type="Pfam" id="PF13860">
    <property type="entry name" value="FlgD_ig"/>
    <property type="match status" value="1"/>
</dbReference>
<dbReference type="InterPro" id="IPR039448">
    <property type="entry name" value="Beta_helix"/>
</dbReference>
<proteinExistence type="predicted"/>
<dbReference type="GO" id="GO:0000272">
    <property type="term" value="P:polysaccharide catabolic process"/>
    <property type="evidence" value="ECO:0007669"/>
    <property type="project" value="InterPro"/>
</dbReference>
<evidence type="ECO:0000259" key="1">
    <source>
        <dbReference type="Pfam" id="PF13229"/>
    </source>
</evidence>
<dbReference type="PANTHER" id="PTHR11319:SF35">
    <property type="entry name" value="OUTER MEMBRANE PROTEIN PMPC-RELATED"/>
    <property type="match status" value="1"/>
</dbReference>
<dbReference type="InterPro" id="IPR036439">
    <property type="entry name" value="Dockerin_dom_sf"/>
</dbReference>
<comment type="caution">
    <text evidence="3">The sequence shown here is derived from an EMBL/GenBank/DDBJ whole genome shotgun (WGS) entry which is preliminary data.</text>
</comment>
<dbReference type="EMBL" id="JAHJDP010000096">
    <property type="protein sequence ID" value="MBU2692584.1"/>
    <property type="molecule type" value="Genomic_DNA"/>
</dbReference>
<dbReference type="Pfam" id="PF13229">
    <property type="entry name" value="Beta_helix"/>
    <property type="match status" value="1"/>
</dbReference>
<sequence>MNHHARLHALIITLIYSGLLCTMFSPAAAYTWYIDPHGTGDFATIQDAIDFAAEGDVIELIDGTYRGDGNRDLDYLGKAITVRSLSDDPSLCVINCEGTYTDAHRGFFFHSGEGSSSVLQGITIENGYAAHDPWPYGNGGAIFCEGSSPVISNCVMKYNEAAAEGGAIYCFDSDIAVSASVIQNNTAPDGAGGVRIEGGSPSFTDCRILSNTVTEMYGGGGIYCEASTPTLFECELSDNTAYWAGGIELRDNSDADITFCTFSGNAATSPYGGGGLLCFDSSPTLDNCTFFQNSAPSMGAGIACWTVSAPVLNNCIIAFSDHGEAVGCDVDADPSLACCDLFGNAGGDWVGCLANQQNANDNIWMNPRFCDPGNRDLTLRLDSPCAPFSPPNNDCDLIGARPVACGAELYCGDYVWDFDSCEFCGYDAYFETGFTEMNHDCWVDLIDYILFVEAFQSPLYDPSGDYNGDGEVTAQDAFIFMQSYHQHGPVEPCETCGVVDAGFGGKIRVNFSADPNEDIDRIDIDPFVPTEGYAVVENCAGLAGITACIWATWNIAIDDIWYVMGLSLGDGSAVITSPLNGGAHSILEISFHTTDINPGYIWFDACGDHELGWIEYSQLRRMGFELINGGGVNGNAPPDSIAGPAAGIEDLPESLEPRAIICWPNPATGQFSLALGIESAEPATVAIYDAAGRIVRRLYDGPLLARQRLQWDGRADAGHLAPSGIYFVRVETPSLSRSTRLVMVK</sequence>
<dbReference type="AlphaFoldDB" id="A0A948S2D8"/>
<dbReference type="Proteomes" id="UP000777784">
    <property type="component" value="Unassembled WGS sequence"/>
</dbReference>
<reference evidence="3" key="1">
    <citation type="submission" date="2021-05" db="EMBL/GenBank/DDBJ databases">
        <title>Energy efficiency and biological interactions define the core microbiome of deep oligotrophic groundwater.</title>
        <authorList>
            <person name="Mehrshad M."/>
            <person name="Lopez-Fernandez M."/>
            <person name="Bell E."/>
            <person name="Bernier-Latmani R."/>
            <person name="Bertilsson S."/>
            <person name="Dopson M."/>
        </authorList>
    </citation>
    <scope>NUCLEOTIDE SEQUENCE</scope>
    <source>
        <strain evidence="3">Modern_marine.mb.64</strain>
    </source>
</reference>
<feature type="domain" description="FlgD/Vpr Ig-like" evidence="2">
    <location>
        <begin position="678"/>
        <end position="732"/>
    </location>
</feature>
<evidence type="ECO:0000313" key="3">
    <source>
        <dbReference type="EMBL" id="MBU2692584.1"/>
    </source>
</evidence>
<dbReference type="Gene3D" id="2.60.40.4070">
    <property type="match status" value="1"/>
</dbReference>
<dbReference type="PANTHER" id="PTHR11319">
    <property type="entry name" value="G PROTEIN-COUPLED RECEPTOR-RELATED"/>
    <property type="match status" value="1"/>
</dbReference>
<evidence type="ECO:0000313" key="4">
    <source>
        <dbReference type="Proteomes" id="UP000777784"/>
    </source>
</evidence>
<gene>
    <name evidence="3" type="ORF">KJ970_16845</name>
</gene>
<dbReference type="InterPro" id="IPR026444">
    <property type="entry name" value="Secre_tail"/>
</dbReference>
<dbReference type="Gene3D" id="2.160.20.10">
    <property type="entry name" value="Single-stranded right-handed beta-helix, Pectin lyase-like"/>
    <property type="match status" value="1"/>
</dbReference>
<dbReference type="InterPro" id="IPR011050">
    <property type="entry name" value="Pectin_lyase_fold/virulence"/>
</dbReference>
<dbReference type="InterPro" id="IPR012334">
    <property type="entry name" value="Pectin_lyas_fold"/>
</dbReference>
<name>A0A948S2D8_UNCEI</name>
<accession>A0A948S2D8</accession>